<dbReference type="PROSITE" id="PS51084">
    <property type="entry name" value="HIT_2"/>
    <property type="match status" value="1"/>
</dbReference>
<dbReference type="InterPro" id="IPR036265">
    <property type="entry name" value="HIT-like_sf"/>
</dbReference>
<dbReference type="Pfam" id="PF01230">
    <property type="entry name" value="HIT"/>
    <property type="match status" value="1"/>
</dbReference>
<dbReference type="PROSITE" id="PS00892">
    <property type="entry name" value="HIT_1"/>
    <property type="match status" value="1"/>
</dbReference>
<dbReference type="AlphaFoldDB" id="A0A3G1KSA7"/>
<dbReference type="KEGG" id="fwa:DCMF_11735"/>
<sequence length="113" mass="12627">MDCIFCKIIQKEIPAQIVYEDEEILAFKDIRPMAPVHILLIPKKHISDISEILPEDAGLIGRIHLVAVNLARELGMEEEGFRLVNNCKSNGGQEVFHVHFHLLGGRKLGAFAG</sequence>
<dbReference type="PRINTS" id="PR00332">
    <property type="entry name" value="HISTRIAD"/>
</dbReference>
<keyword evidence="6" id="KW-1185">Reference proteome</keyword>
<evidence type="ECO:0000256" key="2">
    <source>
        <dbReference type="PIRSR" id="PIRSR601310-3"/>
    </source>
</evidence>
<dbReference type="CDD" id="cd01276">
    <property type="entry name" value="PKCI_related"/>
    <property type="match status" value="1"/>
</dbReference>
<evidence type="ECO:0000313" key="6">
    <source>
        <dbReference type="Proteomes" id="UP000323521"/>
    </source>
</evidence>
<feature type="short sequence motif" description="Histidine triad motif" evidence="2 3">
    <location>
        <begin position="97"/>
        <end position="101"/>
    </location>
</feature>
<organism evidence="5 6">
    <name type="scientific">Formimonas warabiya</name>
    <dbReference type="NCBI Taxonomy" id="1761012"/>
    <lineage>
        <taxon>Bacteria</taxon>
        <taxon>Bacillati</taxon>
        <taxon>Bacillota</taxon>
        <taxon>Clostridia</taxon>
        <taxon>Eubacteriales</taxon>
        <taxon>Peptococcaceae</taxon>
        <taxon>Candidatus Formimonas</taxon>
    </lineage>
</organism>
<accession>A0A3G1KSA7</accession>
<evidence type="ECO:0000256" key="1">
    <source>
        <dbReference type="PIRSR" id="PIRSR601310-1"/>
    </source>
</evidence>
<evidence type="ECO:0000256" key="3">
    <source>
        <dbReference type="PROSITE-ProRule" id="PRU00464"/>
    </source>
</evidence>
<evidence type="ECO:0000259" key="4">
    <source>
        <dbReference type="PROSITE" id="PS51084"/>
    </source>
</evidence>
<dbReference type="EMBL" id="CP017634">
    <property type="protein sequence ID" value="ATW25349.1"/>
    <property type="molecule type" value="Genomic_DNA"/>
</dbReference>
<reference evidence="5 6" key="1">
    <citation type="submission" date="2016-10" db="EMBL/GenBank/DDBJ databases">
        <title>Complete Genome Sequence of Peptococcaceae strain DCMF.</title>
        <authorList>
            <person name="Edwards R.J."/>
            <person name="Holland S.I."/>
            <person name="Deshpande N.P."/>
            <person name="Wong Y.K."/>
            <person name="Ertan H."/>
            <person name="Manefield M."/>
            <person name="Russell T.L."/>
            <person name="Lee M.J."/>
        </authorList>
    </citation>
    <scope>NUCLEOTIDE SEQUENCE [LARGE SCALE GENOMIC DNA]</scope>
    <source>
        <strain evidence="5 6">DCMF</strain>
    </source>
</reference>
<name>A0A3G1KSA7_FORW1</name>
<dbReference type="Proteomes" id="UP000323521">
    <property type="component" value="Chromosome"/>
</dbReference>
<dbReference type="OrthoDB" id="9784774at2"/>
<dbReference type="SUPFAM" id="SSF54197">
    <property type="entry name" value="HIT-like"/>
    <property type="match status" value="1"/>
</dbReference>
<gene>
    <name evidence="5" type="ORF">DCMF_11735</name>
</gene>
<dbReference type="Gene3D" id="3.30.428.10">
    <property type="entry name" value="HIT-like"/>
    <property type="match status" value="1"/>
</dbReference>
<protein>
    <submittedName>
        <fullName evidence="5">Histidine triad nucleotide-binding protein</fullName>
    </submittedName>
</protein>
<dbReference type="PANTHER" id="PTHR23089">
    <property type="entry name" value="HISTIDINE TRIAD HIT PROTEIN"/>
    <property type="match status" value="1"/>
</dbReference>
<dbReference type="InterPro" id="IPR001310">
    <property type="entry name" value="Histidine_triad_HIT"/>
</dbReference>
<evidence type="ECO:0000313" key="5">
    <source>
        <dbReference type="EMBL" id="ATW25349.1"/>
    </source>
</evidence>
<feature type="domain" description="HIT" evidence="4">
    <location>
        <begin position="4"/>
        <end position="113"/>
    </location>
</feature>
<proteinExistence type="predicted"/>
<dbReference type="RefSeq" id="WP_148134607.1">
    <property type="nucleotide sequence ID" value="NZ_CP017634.1"/>
</dbReference>
<dbReference type="GO" id="GO:0003824">
    <property type="term" value="F:catalytic activity"/>
    <property type="evidence" value="ECO:0007669"/>
    <property type="project" value="InterPro"/>
</dbReference>
<dbReference type="InterPro" id="IPR011146">
    <property type="entry name" value="HIT-like"/>
</dbReference>
<feature type="active site" description="Tele-AMP-histidine intermediate" evidence="1">
    <location>
        <position position="99"/>
    </location>
</feature>
<dbReference type="InterPro" id="IPR019808">
    <property type="entry name" value="Histidine_triad_CS"/>
</dbReference>